<keyword evidence="4" id="KW-1185">Reference proteome</keyword>
<dbReference type="RefSeq" id="XP_033652491.1">
    <property type="nucleotide sequence ID" value="XM_033801649.1"/>
</dbReference>
<sequence>MASSSIGSWSFHPLVTSFPPTVLPNVGYWNITNGTWEYQVQISWPLNWTSTDVQSHVNTLYVLDGNALAGTATEALRKRRPVDSTQPDTIVVTIGYPSLLPDSPYSQGRYYDYQIPVCANCTTPTLPGVPSNAENFLIFLDGVLRPWITSHVFGDGVTWGRDALFGHSFAGLFAVWALIVRPELFDVYLSASPYLIWNEEYIFDLLGALKTPRPENANGNTTPRLPALQLSYGALEGHPRKRRTETEAEFEERRAFLSSLKTETLIKRLFKEVRDSPRLRHVELLEYPNSYHAAVGSAALCDGVDYFLDW</sequence>
<dbReference type="SUPFAM" id="SSF53474">
    <property type="entry name" value="alpha/beta-Hydrolases"/>
    <property type="match status" value="1"/>
</dbReference>
<dbReference type="PANTHER" id="PTHR40841">
    <property type="entry name" value="SIDEROPHORE TRIACETYLFUSARININE C ESTERASE"/>
    <property type="match status" value="1"/>
</dbReference>
<protein>
    <submittedName>
        <fullName evidence="3">Siderophore esteras-like protein IroE-like protein</fullName>
    </submittedName>
</protein>
<dbReference type="GO" id="GO:0016788">
    <property type="term" value="F:hydrolase activity, acting on ester bonds"/>
    <property type="evidence" value="ECO:0007669"/>
    <property type="project" value="TreeGrafter"/>
</dbReference>
<evidence type="ECO:0000256" key="2">
    <source>
        <dbReference type="ARBA" id="ARBA00022801"/>
    </source>
</evidence>
<reference evidence="3" key="1">
    <citation type="journal article" date="2020" name="Stud. Mycol.">
        <title>101 Dothideomycetes genomes: a test case for predicting lifestyles and emergence of pathogens.</title>
        <authorList>
            <person name="Haridas S."/>
            <person name="Albert R."/>
            <person name="Binder M."/>
            <person name="Bloem J."/>
            <person name="Labutti K."/>
            <person name="Salamov A."/>
            <person name="Andreopoulos B."/>
            <person name="Baker S."/>
            <person name="Barry K."/>
            <person name="Bills G."/>
            <person name="Bluhm B."/>
            <person name="Cannon C."/>
            <person name="Castanera R."/>
            <person name="Culley D."/>
            <person name="Daum C."/>
            <person name="Ezra D."/>
            <person name="Gonzalez J."/>
            <person name="Henrissat B."/>
            <person name="Kuo A."/>
            <person name="Liang C."/>
            <person name="Lipzen A."/>
            <person name="Lutzoni F."/>
            <person name="Magnuson J."/>
            <person name="Mondo S."/>
            <person name="Nolan M."/>
            <person name="Ohm R."/>
            <person name="Pangilinan J."/>
            <person name="Park H.-J."/>
            <person name="Ramirez L."/>
            <person name="Alfaro M."/>
            <person name="Sun H."/>
            <person name="Tritt A."/>
            <person name="Yoshinaga Y."/>
            <person name="Zwiers L.-H."/>
            <person name="Turgeon B."/>
            <person name="Goodwin S."/>
            <person name="Spatafora J."/>
            <person name="Crous P."/>
            <person name="Grigoriev I."/>
        </authorList>
    </citation>
    <scope>NUCLEOTIDE SEQUENCE</scope>
    <source>
        <strain evidence="3">CBS 379.55</strain>
    </source>
</reference>
<dbReference type="Pfam" id="PF00756">
    <property type="entry name" value="Esterase"/>
    <property type="match status" value="1"/>
</dbReference>
<evidence type="ECO:0000313" key="3">
    <source>
        <dbReference type="EMBL" id="KAF2274952.1"/>
    </source>
</evidence>
<evidence type="ECO:0000313" key="4">
    <source>
        <dbReference type="Proteomes" id="UP000800097"/>
    </source>
</evidence>
<dbReference type="AlphaFoldDB" id="A0A6A6JEW3"/>
<organism evidence="3 4">
    <name type="scientific">Westerdykella ornata</name>
    <dbReference type="NCBI Taxonomy" id="318751"/>
    <lineage>
        <taxon>Eukaryota</taxon>
        <taxon>Fungi</taxon>
        <taxon>Dikarya</taxon>
        <taxon>Ascomycota</taxon>
        <taxon>Pezizomycotina</taxon>
        <taxon>Dothideomycetes</taxon>
        <taxon>Pleosporomycetidae</taxon>
        <taxon>Pleosporales</taxon>
        <taxon>Sporormiaceae</taxon>
        <taxon>Westerdykella</taxon>
    </lineage>
</organism>
<proteinExistence type="inferred from homology"/>
<dbReference type="OrthoDB" id="446683at2759"/>
<dbReference type="PANTHER" id="PTHR40841:SF2">
    <property type="entry name" value="SIDEROPHORE-DEGRADING ESTERASE (EUROFUNG)"/>
    <property type="match status" value="1"/>
</dbReference>
<comment type="similarity">
    <text evidence="1">Belongs to the esterase D family.</text>
</comment>
<dbReference type="InterPro" id="IPR052558">
    <property type="entry name" value="Siderophore_Hydrolase_D"/>
</dbReference>
<dbReference type="Gene3D" id="3.40.50.1820">
    <property type="entry name" value="alpha/beta hydrolase"/>
    <property type="match status" value="1"/>
</dbReference>
<dbReference type="GeneID" id="54554824"/>
<dbReference type="InterPro" id="IPR029058">
    <property type="entry name" value="AB_hydrolase_fold"/>
</dbReference>
<dbReference type="InterPro" id="IPR000801">
    <property type="entry name" value="Esterase-like"/>
</dbReference>
<keyword evidence="2" id="KW-0378">Hydrolase</keyword>
<dbReference type="EMBL" id="ML986499">
    <property type="protein sequence ID" value="KAF2274952.1"/>
    <property type="molecule type" value="Genomic_DNA"/>
</dbReference>
<evidence type="ECO:0000256" key="1">
    <source>
        <dbReference type="ARBA" id="ARBA00005622"/>
    </source>
</evidence>
<dbReference type="Proteomes" id="UP000800097">
    <property type="component" value="Unassembled WGS sequence"/>
</dbReference>
<name>A0A6A6JEW3_WESOR</name>
<accession>A0A6A6JEW3</accession>
<gene>
    <name evidence="3" type="ORF">EI97DRAFT_468235</name>
</gene>